<accession>A0ABR3JRI3</accession>
<evidence type="ECO:0000313" key="2">
    <source>
        <dbReference type="EMBL" id="KAL0957893.1"/>
    </source>
</evidence>
<organism evidence="2 3">
    <name type="scientific">Hohenbuehelia grisea</name>
    <dbReference type="NCBI Taxonomy" id="104357"/>
    <lineage>
        <taxon>Eukaryota</taxon>
        <taxon>Fungi</taxon>
        <taxon>Dikarya</taxon>
        <taxon>Basidiomycota</taxon>
        <taxon>Agaricomycotina</taxon>
        <taxon>Agaricomycetes</taxon>
        <taxon>Agaricomycetidae</taxon>
        <taxon>Agaricales</taxon>
        <taxon>Pleurotineae</taxon>
        <taxon>Pleurotaceae</taxon>
        <taxon>Hohenbuehelia</taxon>
    </lineage>
</organism>
<reference evidence="3" key="1">
    <citation type="submission" date="2024-06" db="EMBL/GenBank/DDBJ databases">
        <title>Multi-omics analyses provide insights into the biosynthesis of the anticancer antibiotic pleurotin in Hohenbuehelia grisea.</title>
        <authorList>
            <person name="Weaver J.A."/>
            <person name="Alberti F."/>
        </authorList>
    </citation>
    <scope>NUCLEOTIDE SEQUENCE [LARGE SCALE GENOMIC DNA]</scope>
    <source>
        <strain evidence="3">T-177</strain>
    </source>
</reference>
<feature type="chain" id="PRO_5045130774" evidence="1">
    <location>
        <begin position="20"/>
        <end position="105"/>
    </location>
</feature>
<comment type="caution">
    <text evidence="2">The sequence shown here is derived from an EMBL/GenBank/DDBJ whole genome shotgun (WGS) entry which is preliminary data.</text>
</comment>
<proteinExistence type="predicted"/>
<dbReference type="Proteomes" id="UP001556367">
    <property type="component" value="Unassembled WGS sequence"/>
</dbReference>
<dbReference type="Gene3D" id="2.60.120.200">
    <property type="match status" value="1"/>
</dbReference>
<protein>
    <submittedName>
        <fullName evidence="2">Uncharacterized protein</fullName>
    </submittedName>
</protein>
<evidence type="ECO:0000313" key="3">
    <source>
        <dbReference type="Proteomes" id="UP001556367"/>
    </source>
</evidence>
<sequence>MSLSMIAIITLVFSSVVNAASYRLSDNIVGNAFANAFDYEAIQDPTHGRVNYVDGPTARRLNLTYTSANTIILRADHTTRLNSGGPGRNSVRVRSKKAYRTHVAV</sequence>
<dbReference type="EMBL" id="JASNQZ010000004">
    <property type="protein sequence ID" value="KAL0957893.1"/>
    <property type="molecule type" value="Genomic_DNA"/>
</dbReference>
<feature type="signal peptide" evidence="1">
    <location>
        <begin position="1"/>
        <end position="19"/>
    </location>
</feature>
<dbReference type="Pfam" id="PF26113">
    <property type="entry name" value="GH16_XgeA"/>
    <property type="match status" value="1"/>
</dbReference>
<gene>
    <name evidence="2" type="ORF">HGRIS_000074</name>
</gene>
<name>A0ABR3JRI3_9AGAR</name>
<evidence type="ECO:0000256" key="1">
    <source>
        <dbReference type="SAM" id="SignalP"/>
    </source>
</evidence>
<keyword evidence="1" id="KW-0732">Signal</keyword>
<keyword evidence="3" id="KW-1185">Reference proteome</keyword>